<dbReference type="PANTHER" id="PTHR42879:SF6">
    <property type="entry name" value="NADPH-DEPENDENT REDUCTASE BACG"/>
    <property type="match status" value="1"/>
</dbReference>
<dbReference type="Pfam" id="PF13561">
    <property type="entry name" value="adh_short_C2"/>
    <property type="match status" value="1"/>
</dbReference>
<evidence type="ECO:0000256" key="1">
    <source>
        <dbReference type="ARBA" id="ARBA00006484"/>
    </source>
</evidence>
<dbReference type="InterPro" id="IPR050259">
    <property type="entry name" value="SDR"/>
</dbReference>
<dbReference type="STRING" id="439228.SAMN06295920_110194"/>
<dbReference type="FunFam" id="3.40.50.720:FF:000084">
    <property type="entry name" value="Short-chain dehydrogenase reductase"/>
    <property type="match status" value="1"/>
</dbReference>
<organism evidence="2 3">
    <name type="scientific">Rhizorhabdus histidinilytica</name>
    <dbReference type="NCBI Taxonomy" id="439228"/>
    <lineage>
        <taxon>Bacteria</taxon>
        <taxon>Pseudomonadati</taxon>
        <taxon>Pseudomonadota</taxon>
        <taxon>Alphaproteobacteria</taxon>
        <taxon>Sphingomonadales</taxon>
        <taxon>Sphingomonadaceae</taxon>
        <taxon>Rhizorhabdus</taxon>
    </lineage>
</organism>
<accession>A0A1T5FT25</accession>
<dbReference type="InterPro" id="IPR002347">
    <property type="entry name" value="SDR_fam"/>
</dbReference>
<evidence type="ECO:0000313" key="2">
    <source>
        <dbReference type="EMBL" id="SKB99280.1"/>
    </source>
</evidence>
<reference evidence="3" key="1">
    <citation type="submission" date="2017-02" db="EMBL/GenBank/DDBJ databases">
        <authorList>
            <person name="Varghese N."/>
            <person name="Submissions S."/>
        </authorList>
    </citation>
    <scope>NUCLEOTIDE SEQUENCE [LARGE SCALE GENOMIC DNA]</scope>
    <source>
        <strain evidence="3">UM2</strain>
    </source>
</reference>
<dbReference type="PRINTS" id="PR00080">
    <property type="entry name" value="SDRFAMILY"/>
</dbReference>
<keyword evidence="3" id="KW-1185">Reference proteome</keyword>
<sequence length="254" mass="26454">MRFGLEGRSVLVMAGSQGIGLATARGFHALGARVCIAARGAAALDAAVSAMPGATAIQGDVTDRGDIARIIETAGPVDVLVNNAGGPRAGRFEDVADEEWTAAVELTLMSAIRATRAVLPHMRAQRWGRIVNISSYGVKQPVPDLTLSNSIRMAVLGWAKTLADQVGPDNVTVNTICPGWTRTARVTSLLDNQARDSGVAADELARGLVAQIPLRRLGEPEEIANLAVFLGSEAASYITGTAIQVDGGIVKGYA</sequence>
<dbReference type="InterPro" id="IPR036291">
    <property type="entry name" value="NAD(P)-bd_dom_sf"/>
</dbReference>
<dbReference type="SUPFAM" id="SSF51735">
    <property type="entry name" value="NAD(P)-binding Rossmann-fold domains"/>
    <property type="match status" value="1"/>
</dbReference>
<dbReference type="PRINTS" id="PR00081">
    <property type="entry name" value="GDHRDH"/>
</dbReference>
<gene>
    <name evidence="2" type="ORF">SAMN06295920_110194</name>
</gene>
<comment type="similarity">
    <text evidence="1">Belongs to the short-chain dehydrogenases/reductases (SDR) family.</text>
</comment>
<dbReference type="Proteomes" id="UP000189818">
    <property type="component" value="Unassembled WGS sequence"/>
</dbReference>
<dbReference type="Gene3D" id="3.40.50.720">
    <property type="entry name" value="NAD(P)-binding Rossmann-like Domain"/>
    <property type="match status" value="1"/>
</dbReference>
<dbReference type="PANTHER" id="PTHR42879">
    <property type="entry name" value="3-OXOACYL-(ACYL-CARRIER-PROTEIN) REDUCTASE"/>
    <property type="match status" value="1"/>
</dbReference>
<dbReference type="CDD" id="cd05344">
    <property type="entry name" value="BKR_like_SDR_like"/>
    <property type="match status" value="1"/>
</dbReference>
<dbReference type="AlphaFoldDB" id="A0A1T5FT25"/>
<proteinExistence type="inferred from homology"/>
<dbReference type="RefSeq" id="WP_079649986.1">
    <property type="nucleotide sequence ID" value="NZ_FUYM01000010.1"/>
</dbReference>
<evidence type="ECO:0000313" key="3">
    <source>
        <dbReference type="Proteomes" id="UP000189818"/>
    </source>
</evidence>
<dbReference type="EMBL" id="FUYM01000010">
    <property type="protein sequence ID" value="SKB99280.1"/>
    <property type="molecule type" value="Genomic_DNA"/>
</dbReference>
<protein>
    <submittedName>
        <fullName evidence="2">3-oxoacyl-[acyl-carrier protein] reductase</fullName>
    </submittedName>
</protein>
<name>A0A1T5FT25_9SPHN</name>
<dbReference type="OrthoDB" id="9793325at2"/>